<dbReference type="InterPro" id="IPR018006">
    <property type="entry name" value="Flag_FliJ_proteobac"/>
</dbReference>
<reference evidence="12" key="1">
    <citation type="journal article" date="2019" name="Int. J. Syst. Evol. Microbiol.">
        <title>The Global Catalogue of Microorganisms (GCM) 10K type strain sequencing project: providing services to taxonomists for standard genome sequencing and annotation.</title>
        <authorList>
            <consortium name="The Broad Institute Genomics Platform"/>
            <consortium name="The Broad Institute Genome Sequencing Center for Infectious Disease"/>
            <person name="Wu L."/>
            <person name="Ma J."/>
        </authorList>
    </citation>
    <scope>NUCLEOTIDE SEQUENCE [LARGE SCALE GENOMIC DNA]</scope>
    <source>
        <strain evidence="12">CCUG 54939</strain>
    </source>
</reference>
<keyword evidence="5" id="KW-1003">Cell membrane</keyword>
<evidence type="ECO:0000256" key="4">
    <source>
        <dbReference type="ARBA" id="ARBA00022448"/>
    </source>
</evidence>
<keyword evidence="8" id="KW-0653">Protein transport</keyword>
<comment type="similarity">
    <text evidence="2">Belongs to the FliJ family.</text>
</comment>
<sequence length="148" mass="17585">MSKAITMLIERLLEAEDRAARSLAMARQDQQRYEAQLDALNQYRENYSGQLTERGISGLNSQQFTHYQAFINKLDHAAEQQLHGLRQVRQVTEKRRNEWLEIQQQRKALELLMSRKAAREQVRQAKLEQKQLDEFATFRFFHNQHELG</sequence>
<comment type="subcellular location">
    <subcellularLocation>
        <location evidence="1">Cell membrane</location>
        <topology evidence="1">Peripheral membrane protein</topology>
        <orientation evidence="1">Cytoplasmic side</orientation>
    </subcellularLocation>
</comment>
<comment type="caution">
    <text evidence="11">The sequence shown here is derived from an EMBL/GenBank/DDBJ whole genome shotgun (WGS) entry which is preliminary data.</text>
</comment>
<dbReference type="PANTHER" id="PTHR38786">
    <property type="entry name" value="FLAGELLAR FLIJ PROTEIN"/>
    <property type="match status" value="1"/>
</dbReference>
<proteinExistence type="inferred from homology"/>
<evidence type="ECO:0000256" key="6">
    <source>
        <dbReference type="ARBA" id="ARBA00022500"/>
    </source>
</evidence>
<dbReference type="NCBIfam" id="TIGR02473">
    <property type="entry name" value="flagell_FliJ"/>
    <property type="match status" value="1"/>
</dbReference>
<dbReference type="InterPro" id="IPR053716">
    <property type="entry name" value="Flag_assembly_chemotaxis_eff"/>
</dbReference>
<dbReference type="EMBL" id="JBHSAF010000001">
    <property type="protein sequence ID" value="MFC3912178.1"/>
    <property type="molecule type" value="Genomic_DNA"/>
</dbReference>
<keyword evidence="10" id="KW-1006">Bacterial flagellum protein export</keyword>
<keyword evidence="6" id="KW-0145">Chemotaxis</keyword>
<accession>A0ABV8CJL4</accession>
<keyword evidence="11" id="KW-0969">Cilium</keyword>
<evidence type="ECO:0000313" key="12">
    <source>
        <dbReference type="Proteomes" id="UP001595692"/>
    </source>
</evidence>
<evidence type="ECO:0000256" key="10">
    <source>
        <dbReference type="ARBA" id="ARBA00023225"/>
    </source>
</evidence>
<dbReference type="Pfam" id="PF02050">
    <property type="entry name" value="FliJ"/>
    <property type="match status" value="1"/>
</dbReference>
<protein>
    <recommendedName>
        <fullName evidence="3">Flagellar FliJ protein</fullName>
    </recommendedName>
</protein>
<keyword evidence="11" id="KW-0282">Flagellum</keyword>
<keyword evidence="7" id="KW-1005">Bacterial flagellum biogenesis</keyword>
<evidence type="ECO:0000256" key="7">
    <source>
        <dbReference type="ARBA" id="ARBA00022795"/>
    </source>
</evidence>
<keyword evidence="11" id="KW-0966">Cell projection</keyword>
<keyword evidence="4" id="KW-0813">Transport</keyword>
<evidence type="ECO:0000256" key="3">
    <source>
        <dbReference type="ARBA" id="ARBA00020392"/>
    </source>
</evidence>
<evidence type="ECO:0000256" key="8">
    <source>
        <dbReference type="ARBA" id="ARBA00022927"/>
    </source>
</evidence>
<dbReference type="Proteomes" id="UP001595692">
    <property type="component" value="Unassembled WGS sequence"/>
</dbReference>
<evidence type="ECO:0000256" key="5">
    <source>
        <dbReference type="ARBA" id="ARBA00022475"/>
    </source>
</evidence>
<name>A0ABV8CJL4_9GAMM</name>
<keyword evidence="9" id="KW-0472">Membrane</keyword>
<evidence type="ECO:0000256" key="2">
    <source>
        <dbReference type="ARBA" id="ARBA00010004"/>
    </source>
</evidence>
<organism evidence="11 12">
    <name type="scientific">Pseudaeromonas sharmana</name>
    <dbReference type="NCBI Taxonomy" id="328412"/>
    <lineage>
        <taxon>Bacteria</taxon>
        <taxon>Pseudomonadati</taxon>
        <taxon>Pseudomonadota</taxon>
        <taxon>Gammaproteobacteria</taxon>
        <taxon>Aeromonadales</taxon>
        <taxon>Aeromonadaceae</taxon>
        <taxon>Pseudaeromonas</taxon>
    </lineage>
</organism>
<evidence type="ECO:0000256" key="9">
    <source>
        <dbReference type="ARBA" id="ARBA00023136"/>
    </source>
</evidence>
<dbReference type="InterPro" id="IPR052570">
    <property type="entry name" value="FliJ"/>
</dbReference>
<gene>
    <name evidence="11" type="primary">fliJ</name>
    <name evidence="11" type="ORF">ACFOSS_01710</name>
</gene>
<dbReference type="Gene3D" id="1.10.287.1700">
    <property type="match status" value="1"/>
</dbReference>
<dbReference type="PIRSF" id="PIRSF019404">
    <property type="entry name" value="FliJ"/>
    <property type="match status" value="1"/>
</dbReference>
<evidence type="ECO:0000256" key="1">
    <source>
        <dbReference type="ARBA" id="ARBA00004413"/>
    </source>
</evidence>
<dbReference type="RefSeq" id="WP_377150259.1">
    <property type="nucleotide sequence ID" value="NZ_JBHSAF010000001.1"/>
</dbReference>
<dbReference type="PANTHER" id="PTHR38786:SF1">
    <property type="entry name" value="FLAGELLAR FLIJ PROTEIN"/>
    <property type="match status" value="1"/>
</dbReference>
<keyword evidence="12" id="KW-1185">Reference proteome</keyword>
<evidence type="ECO:0000313" key="11">
    <source>
        <dbReference type="EMBL" id="MFC3912178.1"/>
    </source>
</evidence>
<dbReference type="InterPro" id="IPR012823">
    <property type="entry name" value="Flagell_FliJ"/>
</dbReference>